<proteinExistence type="predicted"/>
<dbReference type="Proteomes" id="UP000224963">
    <property type="component" value="Segment"/>
</dbReference>
<protein>
    <submittedName>
        <fullName evidence="1">Uncharacterized protein</fullName>
    </submittedName>
</protein>
<name>A0A1D6X8D8_9CAUD</name>
<accession>A0A1D6X8D8</accession>
<evidence type="ECO:0000313" key="1">
    <source>
        <dbReference type="EMBL" id="AKQ08287.1"/>
    </source>
</evidence>
<keyword evidence="2" id="KW-1185">Reference proteome</keyword>
<evidence type="ECO:0000313" key="2">
    <source>
        <dbReference type="Proteomes" id="UP000224963"/>
    </source>
</evidence>
<sequence>MKNKLNALLEDGKIYANHEEMECITAYLVDNNIEYYNVPIKDNQYMIELDIKEEN</sequence>
<reference evidence="1 2" key="1">
    <citation type="journal article" date="2016" name="FEMS Microbiol. Lett.">
        <title>Characterization of LysPBC4, a novel Bacillus cereus-specific endolysin of bacteriophage PBC4.</title>
        <authorList>
            <person name="Na H."/>
            <person name="Kong M."/>
            <person name="Ryu S."/>
        </authorList>
    </citation>
    <scope>NUCLEOTIDE SEQUENCE [LARGE SCALE GENOMIC DNA]</scope>
</reference>
<dbReference type="EMBL" id="KT070866">
    <property type="protein sequence ID" value="AKQ08287.1"/>
    <property type="molecule type" value="Genomic_DNA"/>
</dbReference>
<gene>
    <name evidence="1" type="ORF">PBC4_095</name>
</gene>
<organism evidence="1 2">
    <name type="scientific">Bacillus phage PBC4</name>
    <dbReference type="NCBI Taxonomy" id="1675028"/>
    <lineage>
        <taxon>Viruses</taxon>
        <taxon>Duplodnaviria</taxon>
        <taxon>Heunggongvirae</taxon>
        <taxon>Uroviricota</taxon>
        <taxon>Caudoviricetes</taxon>
        <taxon>Sejongvirinae</taxon>
        <taxon>Yihwangvirus</taxon>
        <taxon>Yihwangvirus PBC4</taxon>
    </lineage>
</organism>